<dbReference type="Gene3D" id="1.10.10.10">
    <property type="entry name" value="Winged helix-like DNA-binding domain superfamily/Winged helix DNA-binding domain"/>
    <property type="match status" value="1"/>
</dbReference>
<dbReference type="Proteomes" id="UP000011657">
    <property type="component" value="Unassembled WGS sequence"/>
</dbReference>
<dbReference type="STRING" id="1227488.C477_21230"/>
<name>M0BWQ6_9EURY</name>
<dbReference type="PATRIC" id="fig|1227488.3.peg.4265"/>
<evidence type="ECO:0000313" key="3">
    <source>
        <dbReference type="Proteomes" id="UP000011657"/>
    </source>
</evidence>
<accession>M0BWQ6</accession>
<dbReference type="InterPro" id="IPR036390">
    <property type="entry name" value="WH_DNA-bd_sf"/>
</dbReference>
<feature type="domain" description="Ribonuclease R winged-helix" evidence="1">
    <location>
        <begin position="8"/>
        <end position="60"/>
    </location>
</feature>
<dbReference type="Pfam" id="PF08461">
    <property type="entry name" value="WHD_RNase_R"/>
    <property type="match status" value="1"/>
</dbReference>
<gene>
    <name evidence="2" type="ORF">C477_21230</name>
</gene>
<dbReference type="OrthoDB" id="285635at2157"/>
<sequence>MSLKDGLILEFLAENDLELPAKPLYRNLNRHGHEIGYSTVRQRLRELEEHGLIEKVDEAGYYQVSSMGKAYLEGELELGDLEQDD</sequence>
<reference evidence="2 3" key="1">
    <citation type="journal article" date="2014" name="PLoS Genet.">
        <title>Phylogenetically driven sequencing of extremely halophilic archaea reveals strategies for static and dynamic osmo-response.</title>
        <authorList>
            <person name="Becker E.A."/>
            <person name="Seitzer P.M."/>
            <person name="Tritt A."/>
            <person name="Larsen D."/>
            <person name="Krusor M."/>
            <person name="Yao A.I."/>
            <person name="Wu D."/>
            <person name="Madern D."/>
            <person name="Eisen J.A."/>
            <person name="Darling A.E."/>
            <person name="Facciotti M.T."/>
        </authorList>
    </citation>
    <scope>NUCLEOTIDE SEQUENCE [LARGE SCALE GENOMIC DNA]</scope>
    <source>
        <strain evidence="2 3">JCM 13891</strain>
    </source>
</reference>
<comment type="caution">
    <text evidence="2">The sequence shown here is derived from an EMBL/GenBank/DDBJ whole genome shotgun (WGS) entry which is preliminary data.</text>
</comment>
<proteinExistence type="predicted"/>
<evidence type="ECO:0000259" key="1">
    <source>
        <dbReference type="Pfam" id="PF08461"/>
    </source>
</evidence>
<dbReference type="eggNOG" id="arCOG03924">
    <property type="taxonomic scope" value="Archaea"/>
</dbReference>
<dbReference type="SUPFAM" id="SSF46785">
    <property type="entry name" value="Winged helix' DNA-binding domain"/>
    <property type="match status" value="1"/>
</dbReference>
<protein>
    <recommendedName>
        <fullName evidence="1">Ribonuclease R winged-helix domain-containing protein</fullName>
    </recommendedName>
</protein>
<evidence type="ECO:0000313" key="2">
    <source>
        <dbReference type="EMBL" id="ELZ14084.1"/>
    </source>
</evidence>
<dbReference type="EMBL" id="AOIS01000065">
    <property type="protein sequence ID" value="ELZ14084.1"/>
    <property type="molecule type" value="Genomic_DNA"/>
</dbReference>
<dbReference type="AlphaFoldDB" id="M0BWQ6"/>
<organism evidence="2 3">
    <name type="scientific">Haloterrigena salina JCM 13891</name>
    <dbReference type="NCBI Taxonomy" id="1227488"/>
    <lineage>
        <taxon>Archaea</taxon>
        <taxon>Methanobacteriati</taxon>
        <taxon>Methanobacteriota</taxon>
        <taxon>Stenosarchaea group</taxon>
        <taxon>Halobacteria</taxon>
        <taxon>Halobacteriales</taxon>
        <taxon>Natrialbaceae</taxon>
        <taxon>Haloterrigena</taxon>
    </lineage>
</organism>
<dbReference type="InterPro" id="IPR036388">
    <property type="entry name" value="WH-like_DNA-bd_sf"/>
</dbReference>
<dbReference type="InterPro" id="IPR013668">
    <property type="entry name" value="RNase_R_HTH_12"/>
</dbReference>
<dbReference type="RefSeq" id="WP_008896501.1">
    <property type="nucleotide sequence ID" value="NZ_AOIS01000065.1"/>
</dbReference>
<keyword evidence="3" id="KW-1185">Reference proteome</keyword>